<gene>
    <name evidence="7" type="ORF">ASILVAE211_04280</name>
</gene>
<protein>
    <submittedName>
        <fullName evidence="7">ABC transporter permease</fullName>
    </submittedName>
</protein>
<reference evidence="7" key="2">
    <citation type="submission" date="2021-01" db="EMBL/GenBank/DDBJ databases">
        <authorList>
            <person name="Mieszkin S."/>
            <person name="Pouder E."/>
            <person name="Alain K."/>
        </authorList>
    </citation>
    <scope>NUCLEOTIDE SEQUENCE</scope>
    <source>
        <strain evidence="7">HW T2.11</strain>
    </source>
</reference>
<dbReference type="Proteomes" id="UP000708298">
    <property type="component" value="Unassembled WGS sequence"/>
</dbReference>
<feature type="transmembrane region" description="Helical" evidence="6">
    <location>
        <begin position="85"/>
        <end position="108"/>
    </location>
</feature>
<keyword evidence="5 6" id="KW-0472">Membrane</keyword>
<dbReference type="PANTHER" id="PTHR43370">
    <property type="entry name" value="SUGAR ABC TRANSPORTER INTEGRAL MEMBRANE PROTEIN-RELATED"/>
    <property type="match status" value="1"/>
</dbReference>
<evidence type="ECO:0000256" key="1">
    <source>
        <dbReference type="ARBA" id="ARBA00004651"/>
    </source>
</evidence>
<dbReference type="GO" id="GO:0005886">
    <property type="term" value="C:plasma membrane"/>
    <property type="evidence" value="ECO:0007669"/>
    <property type="project" value="UniProtKB-SubCell"/>
</dbReference>
<name>A0A963YNZ6_9PROT</name>
<feature type="transmembrane region" description="Helical" evidence="6">
    <location>
        <begin position="262"/>
        <end position="279"/>
    </location>
</feature>
<evidence type="ECO:0000256" key="2">
    <source>
        <dbReference type="ARBA" id="ARBA00022475"/>
    </source>
</evidence>
<comment type="subcellular location">
    <subcellularLocation>
        <location evidence="1">Cell membrane</location>
        <topology evidence="1">Multi-pass membrane protein</topology>
    </subcellularLocation>
</comment>
<dbReference type="AlphaFoldDB" id="A0A963YNZ6"/>
<comment type="caution">
    <text evidence="7">The sequence shown here is derived from an EMBL/GenBank/DDBJ whole genome shotgun (WGS) entry which is preliminary data.</text>
</comment>
<feature type="transmembrane region" description="Helical" evidence="6">
    <location>
        <begin position="180"/>
        <end position="197"/>
    </location>
</feature>
<evidence type="ECO:0000256" key="3">
    <source>
        <dbReference type="ARBA" id="ARBA00022692"/>
    </source>
</evidence>
<evidence type="ECO:0000313" key="8">
    <source>
        <dbReference type="Proteomes" id="UP000708298"/>
    </source>
</evidence>
<keyword evidence="8" id="KW-1185">Reference proteome</keyword>
<dbReference type="PANTHER" id="PTHR43370:SF1">
    <property type="entry name" value="GUANOSINE ABC TRANSPORTER PERMEASE PROTEIN NUPQ"/>
    <property type="match status" value="1"/>
</dbReference>
<keyword evidence="2" id="KW-1003">Cell membrane</keyword>
<organism evidence="7 8">
    <name type="scientific">Acidisoma silvae</name>
    <dbReference type="NCBI Taxonomy" id="2802396"/>
    <lineage>
        <taxon>Bacteria</taxon>
        <taxon>Pseudomonadati</taxon>
        <taxon>Pseudomonadota</taxon>
        <taxon>Alphaproteobacteria</taxon>
        <taxon>Acetobacterales</taxon>
        <taxon>Acidocellaceae</taxon>
        <taxon>Acidisoma</taxon>
    </lineage>
</organism>
<evidence type="ECO:0000313" key="7">
    <source>
        <dbReference type="EMBL" id="MCB8874391.1"/>
    </source>
</evidence>
<dbReference type="GO" id="GO:0022857">
    <property type="term" value="F:transmembrane transporter activity"/>
    <property type="evidence" value="ECO:0007669"/>
    <property type="project" value="InterPro"/>
</dbReference>
<evidence type="ECO:0000256" key="4">
    <source>
        <dbReference type="ARBA" id="ARBA00022989"/>
    </source>
</evidence>
<keyword evidence="4 6" id="KW-1133">Transmembrane helix</keyword>
<accession>A0A963YNZ6</accession>
<feature type="transmembrane region" description="Helical" evidence="6">
    <location>
        <begin position="56"/>
        <end position="78"/>
    </location>
</feature>
<dbReference type="RefSeq" id="WP_227320027.1">
    <property type="nucleotide sequence ID" value="NZ_JAESVB010000001.1"/>
</dbReference>
<keyword evidence="3 6" id="KW-0812">Transmembrane</keyword>
<feature type="transmembrane region" description="Helical" evidence="6">
    <location>
        <begin position="217"/>
        <end position="242"/>
    </location>
</feature>
<evidence type="ECO:0000256" key="6">
    <source>
        <dbReference type="SAM" id="Phobius"/>
    </source>
</evidence>
<dbReference type="EMBL" id="JAESVB010000001">
    <property type="protein sequence ID" value="MCB8874391.1"/>
    <property type="molecule type" value="Genomic_DNA"/>
</dbReference>
<dbReference type="CDD" id="cd06580">
    <property type="entry name" value="TM_PBP1_transp_TpRbsC_like"/>
    <property type="match status" value="1"/>
</dbReference>
<dbReference type="InterPro" id="IPR001851">
    <property type="entry name" value="ABC_transp_permease"/>
</dbReference>
<reference evidence="7" key="1">
    <citation type="journal article" date="2021" name="Microorganisms">
        <title>Acidisoma silvae sp. nov. and Acidisomacellulosilytica sp. nov., Two Acidophilic Bacteria Isolated from Decaying Wood, Hydrolyzing Cellulose and Producing Poly-3-hydroxybutyrate.</title>
        <authorList>
            <person name="Mieszkin S."/>
            <person name="Pouder E."/>
            <person name="Uroz S."/>
            <person name="Simon-Colin C."/>
            <person name="Alain K."/>
        </authorList>
    </citation>
    <scope>NUCLEOTIDE SEQUENCE</scope>
    <source>
        <strain evidence="7">HW T2.11</strain>
    </source>
</reference>
<feature type="transmembrane region" description="Helical" evidence="6">
    <location>
        <begin position="128"/>
        <end position="151"/>
    </location>
</feature>
<proteinExistence type="predicted"/>
<dbReference type="Pfam" id="PF02653">
    <property type="entry name" value="BPD_transp_2"/>
    <property type="match status" value="1"/>
</dbReference>
<evidence type="ECO:0000256" key="5">
    <source>
        <dbReference type="ARBA" id="ARBA00023136"/>
    </source>
</evidence>
<sequence>MIDLIVAVLRTGTPMIYVAMAGVLAQRAGVWNLGLEGLMITGACASVVVTEQTGSVALGLAGAIAFSVLLSALLWLVIEKLKANPIIAGLGLTGLGLGGTDFGIQAVYGSEGAVTAPAGIPTLGPGFGPFGVLDLLVIAMPVMVFAVWFLCRRTRFGLRLTASGEHPFAARSVGADPARMRLIALLLGGVLAGLGGADLSLGGLDIFSTGMTAGRGFMAFSAVIFGAGHPVGAAFAALFFALVEFLGIKAQLVFGENAPRDFVLMLPYIATVLGIWISARLRGGALLSATEMRDG</sequence>